<evidence type="ECO:0000313" key="3">
    <source>
        <dbReference type="EMBL" id="GMS95724.1"/>
    </source>
</evidence>
<evidence type="ECO:0000256" key="1">
    <source>
        <dbReference type="SAM" id="MobiDB-lite"/>
    </source>
</evidence>
<reference evidence="3" key="1">
    <citation type="submission" date="2023-10" db="EMBL/GenBank/DDBJ databases">
        <title>Genome assembly of Pristionchus species.</title>
        <authorList>
            <person name="Yoshida K."/>
            <person name="Sommer R.J."/>
        </authorList>
    </citation>
    <scope>NUCLEOTIDE SEQUENCE</scope>
    <source>
        <strain evidence="3">RS0144</strain>
    </source>
</reference>
<feature type="domain" description="BOD1/SHG1" evidence="2">
    <location>
        <begin position="4"/>
        <end position="70"/>
    </location>
</feature>
<dbReference type="Proteomes" id="UP001432027">
    <property type="component" value="Unassembled WGS sequence"/>
</dbReference>
<dbReference type="AlphaFoldDB" id="A0AAV5TNU0"/>
<dbReference type="EMBL" id="BTSX01000004">
    <property type="protein sequence ID" value="GMS95724.1"/>
    <property type="molecule type" value="Genomic_DNA"/>
</dbReference>
<feature type="region of interest" description="Disordered" evidence="1">
    <location>
        <begin position="43"/>
        <end position="64"/>
    </location>
</feature>
<name>A0AAV5TNU0_9BILA</name>
<sequence>SCRIISDLKREGEYDEIRRYIAEELIFDGVIPSLQNEVKTKMEKMLDTLPPSTKKDELRSKVRDEINTGPRVDTIVRLRSNDLRLYEQLMAEIPPRLRMKLGLIIKEEEP</sequence>
<proteinExistence type="predicted"/>
<feature type="compositionally biased region" description="Basic and acidic residues" evidence="1">
    <location>
        <begin position="53"/>
        <end position="64"/>
    </location>
</feature>
<organism evidence="3 4">
    <name type="scientific">Pristionchus entomophagus</name>
    <dbReference type="NCBI Taxonomy" id="358040"/>
    <lineage>
        <taxon>Eukaryota</taxon>
        <taxon>Metazoa</taxon>
        <taxon>Ecdysozoa</taxon>
        <taxon>Nematoda</taxon>
        <taxon>Chromadorea</taxon>
        <taxon>Rhabditida</taxon>
        <taxon>Rhabditina</taxon>
        <taxon>Diplogasteromorpha</taxon>
        <taxon>Diplogasteroidea</taxon>
        <taxon>Neodiplogasteridae</taxon>
        <taxon>Pristionchus</taxon>
    </lineage>
</organism>
<keyword evidence="4" id="KW-1185">Reference proteome</keyword>
<evidence type="ECO:0000313" key="4">
    <source>
        <dbReference type="Proteomes" id="UP001432027"/>
    </source>
</evidence>
<evidence type="ECO:0000259" key="2">
    <source>
        <dbReference type="Pfam" id="PF05205"/>
    </source>
</evidence>
<gene>
    <name evidence="3" type="ORF">PENTCL1PPCAC_17899</name>
</gene>
<feature type="non-terminal residue" evidence="3">
    <location>
        <position position="1"/>
    </location>
</feature>
<comment type="caution">
    <text evidence="3">The sequence shown here is derived from an EMBL/GenBank/DDBJ whole genome shotgun (WGS) entry which is preliminary data.</text>
</comment>
<dbReference type="Pfam" id="PF05205">
    <property type="entry name" value="COMPASS-Shg1"/>
    <property type="match status" value="1"/>
</dbReference>
<accession>A0AAV5TNU0</accession>
<dbReference type="InterPro" id="IPR055264">
    <property type="entry name" value="BOD1/SHG1_dom"/>
</dbReference>
<protein>
    <recommendedName>
        <fullName evidence="2">BOD1/SHG1 domain-containing protein</fullName>
    </recommendedName>
</protein>